<dbReference type="RefSeq" id="WP_185145775.1">
    <property type="nucleotide sequence ID" value="NZ_CP037954.1"/>
</dbReference>
<protein>
    <recommendedName>
        <fullName evidence="3">Outer membrane protein beta-barrel domain-containing protein</fullName>
    </recommendedName>
</protein>
<evidence type="ECO:0000313" key="2">
    <source>
        <dbReference type="Proteomes" id="UP000294419"/>
    </source>
</evidence>
<evidence type="ECO:0000313" key="1">
    <source>
        <dbReference type="EMBL" id="QBO57544.1"/>
    </source>
</evidence>
<reference evidence="1 2" key="1">
    <citation type="submission" date="2019-03" db="EMBL/GenBank/DDBJ databases">
        <authorList>
            <person name="Kim H."/>
            <person name="Yu S.-M."/>
        </authorList>
    </citation>
    <scope>NUCLEOTIDE SEQUENCE [LARGE SCALE GENOMIC DNA]</scope>
    <source>
        <strain evidence="1 2">NBC122</strain>
    </source>
</reference>
<accession>A0A4V1AKV1</accession>
<keyword evidence="2" id="KW-1185">Reference proteome</keyword>
<evidence type="ECO:0008006" key="3">
    <source>
        <dbReference type="Google" id="ProtNLM"/>
    </source>
</evidence>
<dbReference type="Proteomes" id="UP000294419">
    <property type="component" value="Chromosome"/>
</dbReference>
<name>A0A4V1AKV1_9FLAO</name>
<dbReference type="EMBL" id="CP037954">
    <property type="protein sequence ID" value="QBO57544.1"/>
    <property type="molecule type" value="Genomic_DNA"/>
</dbReference>
<dbReference type="AlphaFoldDB" id="A0A4V1AKV1"/>
<dbReference type="KEGG" id="csal:NBC122_00709"/>
<sequence length="163" mass="18171">MMAKRSVFSILLFFMFFGISKAQFTVHKMVHVGYVYQNQSFAELGGRLLFLKNDDMIYRLGVAGMIGSVNGQFAVVPKIQGDILLNFERNVDLYHSIYFLAGAEATTKYVAPKAGVTLFGLIDFTGGYAFPIDRAGINGKELKGLNFNFTINLPLVMLHDLLK</sequence>
<gene>
    <name evidence="1" type="ORF">NBC122_00709</name>
</gene>
<organism evidence="1 2">
    <name type="scientific">Chryseobacterium salivictor</name>
    <dbReference type="NCBI Taxonomy" id="2547600"/>
    <lineage>
        <taxon>Bacteria</taxon>
        <taxon>Pseudomonadati</taxon>
        <taxon>Bacteroidota</taxon>
        <taxon>Flavobacteriia</taxon>
        <taxon>Flavobacteriales</taxon>
        <taxon>Weeksellaceae</taxon>
        <taxon>Chryseobacterium group</taxon>
        <taxon>Chryseobacterium</taxon>
    </lineage>
</organism>
<proteinExistence type="predicted"/>